<comment type="similarity">
    <text evidence="8">Belongs to the major facilitator superfamily. Proton-dependent oligopeptide transporter (POT/PTR) (TC 2.A.17) family.</text>
</comment>
<dbReference type="SUPFAM" id="SSF103473">
    <property type="entry name" value="MFS general substrate transporter"/>
    <property type="match status" value="2"/>
</dbReference>
<keyword evidence="2 8" id="KW-0813">Transport</keyword>
<keyword evidence="5" id="KW-0571">Peptide transport</keyword>
<evidence type="ECO:0000313" key="13">
    <source>
        <dbReference type="Proteomes" id="UP000030125"/>
    </source>
</evidence>
<dbReference type="PANTHER" id="PTHR23517:SF15">
    <property type="entry name" value="PROTON-DEPENDENT OLIGOPEPTIDE FAMILY TRANSPORT PROTEIN"/>
    <property type="match status" value="1"/>
</dbReference>
<evidence type="ECO:0000256" key="4">
    <source>
        <dbReference type="ARBA" id="ARBA00022692"/>
    </source>
</evidence>
<feature type="transmembrane region" description="Helical" evidence="9">
    <location>
        <begin position="239"/>
        <end position="260"/>
    </location>
</feature>
<accession>A0A099WQK8</accession>
<dbReference type="InterPro" id="IPR020846">
    <property type="entry name" value="MFS_dom"/>
</dbReference>
<feature type="transmembrane region" description="Helical" evidence="9">
    <location>
        <begin position="105"/>
        <end position="125"/>
    </location>
</feature>
<feature type="transmembrane region" description="Helical" evidence="9">
    <location>
        <begin position="293"/>
        <end position="310"/>
    </location>
</feature>
<keyword evidence="5" id="KW-0653">Protein transport</keyword>
<evidence type="ECO:0000256" key="9">
    <source>
        <dbReference type="SAM" id="Phobius"/>
    </source>
</evidence>
<dbReference type="CDD" id="cd17346">
    <property type="entry name" value="MFS_DtpA_like"/>
    <property type="match status" value="1"/>
</dbReference>
<keyword evidence="13" id="KW-1185">Reference proteome</keyword>
<dbReference type="InterPro" id="IPR005279">
    <property type="entry name" value="Dipep/tripep_permease"/>
</dbReference>
<dbReference type="InterPro" id="IPR050171">
    <property type="entry name" value="MFS_Transporters"/>
</dbReference>
<dbReference type="AlphaFoldDB" id="A0A099WQK8"/>
<dbReference type="Pfam" id="PF00854">
    <property type="entry name" value="PTR2"/>
    <property type="match status" value="2"/>
</dbReference>
<dbReference type="NCBIfam" id="TIGR00924">
    <property type="entry name" value="yjdL_sub1_fam"/>
    <property type="match status" value="1"/>
</dbReference>
<dbReference type="OrthoDB" id="9772725at2"/>
<evidence type="ECO:0000256" key="8">
    <source>
        <dbReference type="RuleBase" id="RU003755"/>
    </source>
</evidence>
<reference evidence="11 13" key="1">
    <citation type="submission" date="2014-08" db="EMBL/GenBank/DDBJ databases">
        <title>Porphyromonas cangingivalis strain:COT-109_OH1386 Genome sequencing.</title>
        <authorList>
            <person name="Wallis C."/>
            <person name="Deusch O."/>
            <person name="O'Flynn C."/>
            <person name="Davis I."/>
            <person name="Jospin G."/>
            <person name="Darling A.E."/>
            <person name="Coil D.A."/>
            <person name="Alexiev A."/>
            <person name="Horsfall A."/>
            <person name="Kirkwood N."/>
            <person name="Harris S."/>
            <person name="Eisen J.A."/>
        </authorList>
    </citation>
    <scope>NUCLEOTIDE SEQUENCE [LARGE SCALE GENOMIC DNA]</scope>
    <source>
        <strain evidence="13">COT-109 OH1386</strain>
        <strain evidence="11">COT-109_OH1386</strain>
    </source>
</reference>
<sequence>MAQRKKHPNGLIAAALANMGERFGFYTMMAILVLFLGAKFGLSESEAGLIYSTFYFGIYALALIGGIVADRTRKYKTTILAGLVFMTIGYAILSIPTTITLDNKTMMLIFTCFALFVIAFGNGLFKGNLQALVGQMYDRGDYTNKERDAGFTLFYMFINIGSMFAPFVAPVIREKWLNAHNFTYDAKLPELCHRFMEGNITPEQSAIFEQLANKVSIGGLSTSLGDFAASYLDVFNTGFHYSFAVAIVTMLISLVIFITNKNKFPDPGQKVAKTGAQEAPVAEMDPAEVRQRIFALGAVMAVVIFFWFSFHQNGLTLTYFAKDFTFLPTINIGSFSYSLAPENFQSLNPFFVVTLAPAVLAFFGFMAARGLNITTPMKITIGMGLAAVGFLIMTLGSFDLPLLSEAKNMSPEELAPYLASPWLLVGTYFVLTIAELFISPLGLSFVSQVAPPKLQGLMQGLWLLATGLGNQLLFIGAILYKNTALYITWAVFVIVCIISMFIMLSMVKWLNRVTGQSTK</sequence>
<feature type="transmembrane region" description="Helical" evidence="9">
    <location>
        <begin position="418"/>
        <end position="439"/>
    </location>
</feature>
<dbReference type="PANTHER" id="PTHR23517">
    <property type="entry name" value="RESISTANCE PROTEIN MDTM, PUTATIVE-RELATED-RELATED"/>
    <property type="match status" value="1"/>
</dbReference>
<dbReference type="GO" id="GO:1904680">
    <property type="term" value="F:peptide transmembrane transporter activity"/>
    <property type="evidence" value="ECO:0007669"/>
    <property type="project" value="InterPro"/>
</dbReference>
<keyword evidence="6 9" id="KW-1133">Transmembrane helix</keyword>
<dbReference type="Proteomes" id="UP000189956">
    <property type="component" value="Unassembled WGS sequence"/>
</dbReference>
<comment type="subcellular location">
    <subcellularLocation>
        <location evidence="1">Cell membrane</location>
        <topology evidence="1">Multi-pass membrane protein</topology>
    </subcellularLocation>
    <subcellularLocation>
        <location evidence="8">Membrane</location>
        <topology evidence="8">Multi-pass membrane protein</topology>
    </subcellularLocation>
</comment>
<dbReference type="Proteomes" id="UP000030125">
    <property type="component" value="Unassembled WGS sequence"/>
</dbReference>
<evidence type="ECO:0000256" key="1">
    <source>
        <dbReference type="ARBA" id="ARBA00004651"/>
    </source>
</evidence>
<name>A0A099WQK8_PORCN</name>
<organism evidence="11 13">
    <name type="scientific">Porphyromonas cangingivalis</name>
    <dbReference type="NCBI Taxonomy" id="36874"/>
    <lineage>
        <taxon>Bacteria</taxon>
        <taxon>Pseudomonadati</taxon>
        <taxon>Bacteroidota</taxon>
        <taxon>Bacteroidia</taxon>
        <taxon>Bacteroidales</taxon>
        <taxon>Porphyromonadaceae</taxon>
        <taxon>Porphyromonas</taxon>
    </lineage>
</organism>
<dbReference type="eggNOG" id="COG3104">
    <property type="taxonomic scope" value="Bacteria"/>
</dbReference>
<evidence type="ECO:0000256" key="6">
    <source>
        <dbReference type="ARBA" id="ARBA00022989"/>
    </source>
</evidence>
<proteinExistence type="inferred from homology"/>
<dbReference type="Gene3D" id="1.20.1250.20">
    <property type="entry name" value="MFS general substrate transporter like domains"/>
    <property type="match status" value="2"/>
</dbReference>
<evidence type="ECO:0000256" key="3">
    <source>
        <dbReference type="ARBA" id="ARBA00022475"/>
    </source>
</evidence>
<gene>
    <name evidence="11" type="ORF">HQ35_10100</name>
    <name evidence="12" type="ORF">SAMN02745205_00981</name>
</gene>
<dbReference type="RefSeq" id="WP_036847796.1">
    <property type="nucleotide sequence ID" value="NZ_FUWL01000006.1"/>
</dbReference>
<reference evidence="12 14" key="2">
    <citation type="submission" date="2017-02" db="EMBL/GenBank/DDBJ databases">
        <authorList>
            <person name="Peterson S.W."/>
        </authorList>
    </citation>
    <scope>NUCLEOTIDE SEQUENCE [LARGE SCALE GENOMIC DNA]</scope>
    <source>
        <strain evidence="12 14">ATCC 700135</strain>
    </source>
</reference>
<protein>
    <submittedName>
        <fullName evidence="12">Proton-dependent oligopeptide transporter, POT family</fullName>
    </submittedName>
    <submittedName>
        <fullName evidence="11">Symporter</fullName>
    </submittedName>
</protein>
<dbReference type="GO" id="GO:0005886">
    <property type="term" value="C:plasma membrane"/>
    <property type="evidence" value="ECO:0007669"/>
    <property type="project" value="UniProtKB-SubCell"/>
</dbReference>
<evidence type="ECO:0000256" key="5">
    <source>
        <dbReference type="ARBA" id="ARBA00022856"/>
    </source>
</evidence>
<dbReference type="STRING" id="36874.HQ34_07850"/>
<keyword evidence="4 8" id="KW-0812">Transmembrane</keyword>
<evidence type="ECO:0000313" key="14">
    <source>
        <dbReference type="Proteomes" id="UP000189956"/>
    </source>
</evidence>
<dbReference type="GO" id="GO:0006857">
    <property type="term" value="P:oligopeptide transport"/>
    <property type="evidence" value="ECO:0007669"/>
    <property type="project" value="InterPro"/>
</dbReference>
<dbReference type="InterPro" id="IPR018456">
    <property type="entry name" value="PTR2_symporter_CS"/>
</dbReference>
<feature type="transmembrane region" description="Helical" evidence="9">
    <location>
        <begin position="80"/>
        <end position="99"/>
    </location>
</feature>
<evidence type="ECO:0000313" key="12">
    <source>
        <dbReference type="EMBL" id="SJZ48614.1"/>
    </source>
</evidence>
<dbReference type="EMBL" id="JQJD01000060">
    <property type="protein sequence ID" value="KGN78554.1"/>
    <property type="molecule type" value="Genomic_DNA"/>
</dbReference>
<evidence type="ECO:0000256" key="7">
    <source>
        <dbReference type="ARBA" id="ARBA00023136"/>
    </source>
</evidence>
<feature type="transmembrane region" description="Helical" evidence="9">
    <location>
        <begin position="153"/>
        <end position="172"/>
    </location>
</feature>
<evidence type="ECO:0000256" key="2">
    <source>
        <dbReference type="ARBA" id="ARBA00022448"/>
    </source>
</evidence>
<dbReference type="InterPro" id="IPR036259">
    <property type="entry name" value="MFS_trans_sf"/>
</dbReference>
<dbReference type="PROSITE" id="PS50850">
    <property type="entry name" value="MFS"/>
    <property type="match status" value="1"/>
</dbReference>
<feature type="transmembrane region" description="Helical" evidence="9">
    <location>
        <begin position="379"/>
        <end position="398"/>
    </location>
</feature>
<feature type="transmembrane region" description="Helical" evidence="9">
    <location>
        <begin position="460"/>
        <end position="480"/>
    </location>
</feature>
<keyword evidence="7 9" id="KW-0472">Membrane</keyword>
<feature type="transmembrane region" description="Helical" evidence="9">
    <location>
        <begin position="486"/>
        <end position="510"/>
    </location>
</feature>
<dbReference type="EMBL" id="FUWL01000006">
    <property type="protein sequence ID" value="SJZ48614.1"/>
    <property type="molecule type" value="Genomic_DNA"/>
</dbReference>
<feature type="transmembrane region" description="Helical" evidence="9">
    <location>
        <begin position="23"/>
        <end position="42"/>
    </location>
</feature>
<feature type="domain" description="Major facilitator superfamily (MFS) profile" evidence="10">
    <location>
        <begin position="1"/>
        <end position="261"/>
    </location>
</feature>
<feature type="transmembrane region" description="Helical" evidence="9">
    <location>
        <begin position="347"/>
        <end position="367"/>
    </location>
</feature>
<evidence type="ECO:0000259" key="10">
    <source>
        <dbReference type="PROSITE" id="PS50850"/>
    </source>
</evidence>
<dbReference type="PROSITE" id="PS01023">
    <property type="entry name" value="PTR2_2"/>
    <property type="match status" value="1"/>
</dbReference>
<evidence type="ECO:0000313" key="11">
    <source>
        <dbReference type="EMBL" id="KGN78554.1"/>
    </source>
</evidence>
<keyword evidence="3" id="KW-1003">Cell membrane</keyword>
<feature type="transmembrane region" description="Helical" evidence="9">
    <location>
        <begin position="48"/>
        <end position="68"/>
    </location>
</feature>
<dbReference type="InterPro" id="IPR000109">
    <property type="entry name" value="POT_fam"/>
</dbReference>